<dbReference type="EMBL" id="VOIH02000004">
    <property type="protein sequence ID" value="KAF3449051.1"/>
    <property type="molecule type" value="Genomic_DNA"/>
</dbReference>
<dbReference type="AlphaFoldDB" id="A0A8K0HB20"/>
<feature type="compositionally biased region" description="Polar residues" evidence="1">
    <location>
        <begin position="102"/>
        <end position="119"/>
    </location>
</feature>
<feature type="compositionally biased region" description="Basic and acidic residues" evidence="1">
    <location>
        <begin position="18"/>
        <end position="34"/>
    </location>
</feature>
<evidence type="ECO:0000313" key="3">
    <source>
        <dbReference type="Proteomes" id="UP000796880"/>
    </source>
</evidence>
<name>A0A8K0HB20_9ROSA</name>
<reference evidence="2" key="1">
    <citation type="submission" date="2020-03" db="EMBL/GenBank/DDBJ databases">
        <title>A high-quality chromosome-level genome assembly of a woody plant with both climbing and erect habits, Rhamnella rubrinervis.</title>
        <authorList>
            <person name="Lu Z."/>
            <person name="Yang Y."/>
            <person name="Zhu X."/>
            <person name="Sun Y."/>
        </authorList>
    </citation>
    <scope>NUCLEOTIDE SEQUENCE</scope>
    <source>
        <strain evidence="2">BYM</strain>
        <tissue evidence="2">Leaf</tissue>
    </source>
</reference>
<keyword evidence="3" id="KW-1185">Reference proteome</keyword>
<evidence type="ECO:0000313" key="2">
    <source>
        <dbReference type="EMBL" id="KAF3449051.1"/>
    </source>
</evidence>
<evidence type="ECO:0000256" key="1">
    <source>
        <dbReference type="SAM" id="MobiDB-lite"/>
    </source>
</evidence>
<dbReference type="Proteomes" id="UP000796880">
    <property type="component" value="Unassembled WGS sequence"/>
</dbReference>
<organism evidence="2 3">
    <name type="scientific">Rhamnella rubrinervis</name>
    <dbReference type="NCBI Taxonomy" id="2594499"/>
    <lineage>
        <taxon>Eukaryota</taxon>
        <taxon>Viridiplantae</taxon>
        <taxon>Streptophyta</taxon>
        <taxon>Embryophyta</taxon>
        <taxon>Tracheophyta</taxon>
        <taxon>Spermatophyta</taxon>
        <taxon>Magnoliopsida</taxon>
        <taxon>eudicotyledons</taxon>
        <taxon>Gunneridae</taxon>
        <taxon>Pentapetalae</taxon>
        <taxon>rosids</taxon>
        <taxon>fabids</taxon>
        <taxon>Rosales</taxon>
        <taxon>Rhamnaceae</taxon>
        <taxon>rhamnoid group</taxon>
        <taxon>Rhamneae</taxon>
        <taxon>Rhamnella</taxon>
    </lineage>
</organism>
<accession>A0A8K0HB20</accession>
<protein>
    <submittedName>
        <fullName evidence="2">Uncharacterized protein</fullName>
    </submittedName>
</protein>
<comment type="caution">
    <text evidence="2">The sequence shown here is derived from an EMBL/GenBank/DDBJ whole genome shotgun (WGS) entry which is preliminary data.</text>
</comment>
<proteinExistence type="predicted"/>
<feature type="compositionally biased region" description="Polar residues" evidence="1">
    <location>
        <begin position="50"/>
        <end position="68"/>
    </location>
</feature>
<feature type="compositionally biased region" description="Basic and acidic residues" evidence="1">
    <location>
        <begin position="120"/>
        <end position="129"/>
    </location>
</feature>
<feature type="region of interest" description="Disordered" evidence="1">
    <location>
        <begin position="18"/>
        <end position="137"/>
    </location>
</feature>
<gene>
    <name evidence="2" type="ORF">FNV43_RR09775</name>
</gene>
<sequence length="137" mass="16014">MKKKKYFIRRSGYYCKHEIEAETRPEKNIKDKGKATLKSPPESYGPYSPKRNSNAKSVFTRLGSTIDQVQPRLRSDREQWHKQRHEDRSKSRSQNDRESIKSQHNSTGVQADLSLQVTISRDDQHRPFERVPNNSTG</sequence>
<feature type="compositionally biased region" description="Basic and acidic residues" evidence="1">
    <location>
        <begin position="73"/>
        <end position="101"/>
    </location>
</feature>